<protein>
    <recommendedName>
        <fullName evidence="5">Pseudouridine synthase</fullName>
        <ecNumber evidence="5">5.4.99.-</ecNumber>
    </recommendedName>
</protein>
<dbReference type="GO" id="GO:0003723">
    <property type="term" value="F:RNA binding"/>
    <property type="evidence" value="ECO:0007669"/>
    <property type="project" value="UniProtKB-KW"/>
</dbReference>
<dbReference type="eggNOG" id="COG0564">
    <property type="taxonomic scope" value="Bacteria"/>
</dbReference>
<evidence type="ECO:0000256" key="5">
    <source>
        <dbReference type="RuleBase" id="RU362028"/>
    </source>
</evidence>
<keyword evidence="2 5" id="KW-0413">Isomerase</keyword>
<dbReference type="InterPro" id="IPR006225">
    <property type="entry name" value="PsdUridine_synth_RluC/D"/>
</dbReference>
<dbReference type="CDD" id="cd00165">
    <property type="entry name" value="S4"/>
    <property type="match status" value="1"/>
</dbReference>
<organism evidence="7 8">
    <name type="scientific">Thermodesulfobacterium commune DSM 2178</name>
    <dbReference type="NCBI Taxonomy" id="289377"/>
    <lineage>
        <taxon>Bacteria</taxon>
        <taxon>Pseudomonadati</taxon>
        <taxon>Thermodesulfobacteriota</taxon>
        <taxon>Thermodesulfobacteria</taxon>
        <taxon>Thermodesulfobacteriales</taxon>
        <taxon>Thermodesulfobacteriaceae</taxon>
        <taxon>Thermodesulfobacterium</taxon>
    </lineage>
</organism>
<dbReference type="Pfam" id="PF00849">
    <property type="entry name" value="PseudoU_synth_2"/>
    <property type="match status" value="1"/>
</dbReference>
<evidence type="ECO:0000256" key="2">
    <source>
        <dbReference type="ARBA" id="ARBA00023235"/>
    </source>
</evidence>
<dbReference type="HOGENOM" id="CLU_016902_4_4_0"/>
<comment type="catalytic activity">
    <reaction evidence="5">
        <text>a uridine in RNA = a pseudouridine in RNA</text>
        <dbReference type="Rhea" id="RHEA:48348"/>
        <dbReference type="Rhea" id="RHEA-COMP:12068"/>
        <dbReference type="Rhea" id="RHEA-COMP:12069"/>
        <dbReference type="ChEBI" id="CHEBI:65314"/>
        <dbReference type="ChEBI" id="CHEBI:65315"/>
    </reaction>
</comment>
<evidence type="ECO:0000259" key="6">
    <source>
        <dbReference type="SMART" id="SM00363"/>
    </source>
</evidence>
<dbReference type="EMBL" id="CP008796">
    <property type="protein sequence ID" value="AIH04308.1"/>
    <property type="molecule type" value="Genomic_DNA"/>
</dbReference>
<comment type="function">
    <text evidence="5">Responsible for synthesis of pseudouridine from uracil.</text>
</comment>
<dbReference type="InterPro" id="IPR002942">
    <property type="entry name" value="S4_RNA-bd"/>
</dbReference>
<evidence type="ECO:0000256" key="1">
    <source>
        <dbReference type="ARBA" id="ARBA00010876"/>
    </source>
</evidence>
<dbReference type="InterPro" id="IPR020103">
    <property type="entry name" value="PsdUridine_synth_cat_dom_sf"/>
</dbReference>
<dbReference type="KEGG" id="tcm:HL41_05880"/>
<dbReference type="Pfam" id="PF01479">
    <property type="entry name" value="S4"/>
    <property type="match status" value="1"/>
</dbReference>
<dbReference type="InterPro" id="IPR006224">
    <property type="entry name" value="PsdUridine_synth_RluA-like_CS"/>
</dbReference>
<dbReference type="PROSITE" id="PS01129">
    <property type="entry name" value="PSI_RLU"/>
    <property type="match status" value="1"/>
</dbReference>
<evidence type="ECO:0000256" key="3">
    <source>
        <dbReference type="PIRSR" id="PIRSR606225-1"/>
    </source>
</evidence>
<dbReference type="EC" id="5.4.99.-" evidence="5"/>
<reference evidence="7 8" key="1">
    <citation type="journal article" date="2015" name="Genome Announc.">
        <title>Genome Sequence of a Sulfate-Reducing Thermophilic Bacterium, Thermodesulfobacterium commune DSM 2178T (Phylum Thermodesulfobacteria).</title>
        <authorList>
            <person name="Bhatnagar S."/>
            <person name="Badger J.H."/>
            <person name="Madupu R."/>
            <person name="Khouri H.M."/>
            <person name="O'Connor E.M."/>
            <person name="Robb F.T."/>
            <person name="Ward N.L."/>
            <person name="Eisen J.A."/>
        </authorList>
    </citation>
    <scope>NUCLEOTIDE SEQUENCE [LARGE SCALE GENOMIC DNA]</scope>
    <source>
        <strain evidence="7 8">DSM 2178</strain>
    </source>
</reference>
<dbReference type="Gene3D" id="3.10.290.10">
    <property type="entry name" value="RNA-binding S4 domain"/>
    <property type="match status" value="1"/>
</dbReference>
<evidence type="ECO:0000256" key="4">
    <source>
        <dbReference type="PROSITE-ProRule" id="PRU00182"/>
    </source>
</evidence>
<comment type="similarity">
    <text evidence="1 5">Belongs to the pseudouridine synthase RluA family.</text>
</comment>
<dbReference type="PaxDb" id="289377-HL41_05880"/>
<dbReference type="CDD" id="cd02869">
    <property type="entry name" value="PseudoU_synth_RluA_like"/>
    <property type="match status" value="1"/>
</dbReference>
<dbReference type="GO" id="GO:0000455">
    <property type="term" value="P:enzyme-directed rRNA pseudouridine synthesis"/>
    <property type="evidence" value="ECO:0007669"/>
    <property type="project" value="UniProtKB-ARBA"/>
</dbReference>
<dbReference type="InterPro" id="IPR006145">
    <property type="entry name" value="PsdUridine_synth_RsuA/RluA"/>
</dbReference>
<dbReference type="Proteomes" id="UP000028481">
    <property type="component" value="Chromosome"/>
</dbReference>
<gene>
    <name evidence="7" type="ORF">HL41_05880</name>
</gene>
<accession>A0A075WV33</accession>
<dbReference type="InterPro" id="IPR036986">
    <property type="entry name" value="S4_RNA-bd_sf"/>
</dbReference>
<dbReference type="SUPFAM" id="SSF55120">
    <property type="entry name" value="Pseudouridine synthase"/>
    <property type="match status" value="1"/>
</dbReference>
<dbReference type="NCBIfam" id="TIGR00005">
    <property type="entry name" value="rluA_subfam"/>
    <property type="match status" value="1"/>
</dbReference>
<keyword evidence="8" id="KW-1185">Reference proteome</keyword>
<dbReference type="OrthoDB" id="9807829at2"/>
<dbReference type="AlphaFoldDB" id="A0A075WV33"/>
<dbReference type="PROSITE" id="PS50889">
    <property type="entry name" value="S4"/>
    <property type="match status" value="1"/>
</dbReference>
<dbReference type="PANTHER" id="PTHR21600">
    <property type="entry name" value="MITOCHONDRIAL RNA PSEUDOURIDINE SYNTHASE"/>
    <property type="match status" value="1"/>
</dbReference>
<dbReference type="STRING" id="289377.HL41_05880"/>
<proteinExistence type="inferred from homology"/>
<dbReference type="SUPFAM" id="SSF55174">
    <property type="entry name" value="Alpha-L RNA-binding motif"/>
    <property type="match status" value="1"/>
</dbReference>
<sequence>MAMEEKVLEFKVEEHDGGKRLDVFLKEKISDLSRSRVQELIETSLVLVNGRPVKPSYKIKIQDFIQVKIPKSKPLELNPKDVPFDIIYEDEHIAIINKPAGIVVHPAPGHLDDTLVHGLLKRLKNLSAIGGKIRPGIVHRLDKDTSGLMLVAKNDMSHKLLVEAFKQRLIEKNYLAILYKHLKPQQGKIETFIGRHPTHRKKMAVLKEGRLAVTLYEVKEYLNKACLVVAKPVTGRTHQLRVHFSFLGHPILGDPIYGGLKPDVPKPPRLMLHAFRLKFFHPISNIEMEFEAPIPEDFQVYLSLVKK</sequence>
<evidence type="ECO:0000313" key="8">
    <source>
        <dbReference type="Proteomes" id="UP000028481"/>
    </source>
</evidence>
<feature type="domain" description="RNA-binding S4" evidence="6">
    <location>
        <begin position="19"/>
        <end position="76"/>
    </location>
</feature>
<dbReference type="GO" id="GO:0120159">
    <property type="term" value="F:rRNA pseudouridine synthase activity"/>
    <property type="evidence" value="ECO:0007669"/>
    <property type="project" value="UniProtKB-ARBA"/>
</dbReference>
<dbReference type="Gene3D" id="3.30.2350.10">
    <property type="entry name" value="Pseudouridine synthase"/>
    <property type="match status" value="1"/>
</dbReference>
<keyword evidence="4" id="KW-0694">RNA-binding</keyword>
<evidence type="ECO:0000313" key="7">
    <source>
        <dbReference type="EMBL" id="AIH04308.1"/>
    </source>
</evidence>
<name>A0A075WV33_9BACT</name>
<dbReference type="SMART" id="SM00363">
    <property type="entry name" value="S4"/>
    <property type="match status" value="1"/>
</dbReference>
<dbReference type="InterPro" id="IPR050188">
    <property type="entry name" value="RluA_PseudoU_synthase"/>
</dbReference>
<feature type="active site" evidence="3">
    <location>
        <position position="142"/>
    </location>
</feature>
<dbReference type="PANTHER" id="PTHR21600:SF44">
    <property type="entry name" value="RIBOSOMAL LARGE SUBUNIT PSEUDOURIDINE SYNTHASE D"/>
    <property type="match status" value="1"/>
</dbReference>